<dbReference type="GO" id="GO:0000155">
    <property type="term" value="F:phosphorelay sensor kinase activity"/>
    <property type="evidence" value="ECO:0007669"/>
    <property type="project" value="InterPro"/>
</dbReference>
<comment type="domain">
    <text evidence="9">The N-terminus interacts with KaiC, while the C-terminal histidine kinase domain autophosphorylates and is probably responsible for self-oligomerization. The N-terminal domain stimulates the C-terminus to autophosphorylate.</text>
</comment>
<evidence type="ECO:0000259" key="10">
    <source>
        <dbReference type="PROSITE" id="PS50109"/>
    </source>
</evidence>
<dbReference type="HAMAP" id="MF_01837">
    <property type="entry name" value="Kinase_SasA"/>
    <property type="match status" value="1"/>
</dbReference>
<dbReference type="InterPro" id="IPR036890">
    <property type="entry name" value="HATPase_C_sf"/>
</dbReference>
<dbReference type="InterPro" id="IPR003661">
    <property type="entry name" value="HisK_dim/P_dom"/>
</dbReference>
<keyword evidence="5 9" id="KW-0418">Kinase</keyword>
<dbReference type="Gene3D" id="3.40.30.10">
    <property type="entry name" value="Glutaredoxin"/>
    <property type="match status" value="1"/>
</dbReference>
<reference evidence="11" key="1">
    <citation type="submission" date="2012-04" db="EMBL/GenBank/DDBJ databases">
        <authorList>
            <person name="Borisov I.G."/>
            <person name="Ivanikova N.V."/>
            <person name="Pinevich A.V."/>
        </authorList>
    </citation>
    <scope>NUCLEOTIDE SEQUENCE</scope>
    <source>
        <strain evidence="11">CALU 1027</strain>
    </source>
</reference>
<dbReference type="SUPFAM" id="SSF47384">
    <property type="entry name" value="Homodimeric domain of signal transducing histidine kinase"/>
    <property type="match status" value="1"/>
</dbReference>
<dbReference type="InterPro" id="IPR005467">
    <property type="entry name" value="His_kinase_dom"/>
</dbReference>
<dbReference type="Gene3D" id="1.10.287.130">
    <property type="match status" value="1"/>
</dbReference>
<comment type="catalytic activity">
    <reaction evidence="1 9">
        <text>ATP + protein L-histidine = ADP + protein N-phospho-L-histidine.</text>
        <dbReference type="EC" id="2.7.13.3"/>
    </reaction>
</comment>
<keyword evidence="4 9" id="KW-0547">Nucleotide-binding</keyword>
<evidence type="ECO:0000313" key="12">
    <source>
        <dbReference type="Proteomes" id="UP000034681"/>
    </source>
</evidence>
<dbReference type="eggNOG" id="COG2205">
    <property type="taxonomic scope" value="Bacteria"/>
</dbReference>
<evidence type="ECO:0000256" key="1">
    <source>
        <dbReference type="ARBA" id="ARBA00000085"/>
    </source>
</evidence>
<dbReference type="Proteomes" id="UP000034681">
    <property type="component" value="Unassembled WGS sequence"/>
</dbReference>
<dbReference type="SUPFAM" id="SSF52833">
    <property type="entry name" value="Thioredoxin-like"/>
    <property type="match status" value="1"/>
</dbReference>
<protein>
    <recommendedName>
        <fullName evidence="9">Adaptive-response sensory-kinase SasA</fullName>
        <ecNumber evidence="9">2.7.13.3</ecNumber>
    </recommendedName>
    <alternativeName>
        <fullName evidence="9">Sensor histidine kinase SasA</fullName>
    </alternativeName>
</protein>
<comment type="function">
    <text evidence="9">Member of the two-component regulatory system SasA/RpaA involved in genome-wide circadian gene expression. One of several clock output pathways. Participates in the Kai clock protein complex, the main circadian regulator in cyanobacteria, via its interaction with KaiC. KaiC enhances the autophosphorylation activity of SasA, which then transfers its phosphate group to RpaA to activate it. In addition to its output function, recruits fold-shifted KaiB (KaiB(fs)) to KaiC to cooperatively form the KaiB(6):KaiC(6) complex (independent of SasA kinase activity). Required for robustness of the circadian rhythm of gene expression and is involved in clock output, also required for adaptation to light/dark cycles.</text>
</comment>
<dbReference type="InterPro" id="IPR003594">
    <property type="entry name" value="HATPase_dom"/>
</dbReference>
<dbReference type="CDD" id="cd00082">
    <property type="entry name" value="HisKA"/>
    <property type="match status" value="1"/>
</dbReference>
<dbReference type="AlphaFoldDB" id="A0A0M2Q0K7"/>
<dbReference type="Pfam" id="PF02518">
    <property type="entry name" value="HATPase_c"/>
    <property type="match status" value="1"/>
</dbReference>
<dbReference type="PANTHER" id="PTHR43711:SF26">
    <property type="entry name" value="SENSOR HISTIDINE KINASE RCSC"/>
    <property type="match status" value="1"/>
</dbReference>
<accession>A0A0M2Q0K7</accession>
<dbReference type="InterPro" id="IPR036249">
    <property type="entry name" value="Thioredoxin-like_sf"/>
</dbReference>
<dbReference type="CDD" id="cd02978">
    <property type="entry name" value="KaiB_like"/>
    <property type="match status" value="1"/>
</dbReference>
<evidence type="ECO:0000256" key="4">
    <source>
        <dbReference type="ARBA" id="ARBA00022741"/>
    </source>
</evidence>
<dbReference type="NCBIfam" id="NF006800">
    <property type="entry name" value="PRK09303.1"/>
    <property type="match status" value="1"/>
</dbReference>
<dbReference type="PANTHER" id="PTHR43711">
    <property type="entry name" value="TWO-COMPONENT HISTIDINE KINASE"/>
    <property type="match status" value="1"/>
</dbReference>
<organism evidence="11 12">
    <name type="scientific">Prochlorothrix hollandica PCC 9006 = CALU 1027</name>
    <dbReference type="NCBI Taxonomy" id="317619"/>
    <lineage>
        <taxon>Bacteria</taxon>
        <taxon>Bacillati</taxon>
        <taxon>Cyanobacteriota</taxon>
        <taxon>Cyanophyceae</taxon>
        <taxon>Prochlorotrichales</taxon>
        <taxon>Prochlorotrichaceae</taxon>
        <taxon>Prochlorothrix</taxon>
    </lineage>
</organism>
<dbReference type="FunFam" id="1.10.287.130:FF:000154">
    <property type="entry name" value="Adaptive-response sensory kinase"/>
    <property type="match status" value="1"/>
</dbReference>
<dbReference type="SMART" id="SM00387">
    <property type="entry name" value="HATPase_c"/>
    <property type="match status" value="1"/>
</dbReference>
<comment type="caution">
    <text evidence="11">The sequence shown here is derived from an EMBL/GenBank/DDBJ whole genome shotgun (WGS) entry which is preliminary data.</text>
</comment>
<dbReference type="InterPro" id="IPR011649">
    <property type="entry name" value="KaiB_domain"/>
</dbReference>
<gene>
    <name evidence="9" type="primary">sasA</name>
    <name evidence="11" type="ORF">PROH_06225</name>
</gene>
<keyword evidence="7 9" id="KW-0902">Two-component regulatory system</keyword>
<proteinExistence type="inferred from homology"/>
<sequence length="393" mass="44625">MEATTDTFNQGSFPPAQLQLLLFVDNRSSSQEQMWQVRRTLETLSDPQTFQLEVMNVTEQPHLTEHFKLIATPALIRLYPTPQQILAGTNLATQLENWWPRWQQILEEEHHALHRDRSGVPLPSSPLSINSSSELLRLSDEIFQLQQDKVDLESQIRFKDRIIAMLAHDLRNPLTAALLAIDTAGLGFSSEDHHKACLSPEMGQQMLQQAKNQLREIDRMVTDILQAERGSNHSLVVQPDRLQLQPLCQEVIQQLQEQISHKNQGISMDIPSDLPMVYADRERIRQVLTNLLDNAIKYTPQGGSIQISMLHRTSQKVQVSICDTGPGIPPEKHSKIFEASFRLQRDEQSDGYGLGLSVCQRIIQSHYGQIWVSSPSPSGSCFHFNLPVYPYAT</sequence>
<keyword evidence="2 9" id="KW-0597">Phosphoprotein</keyword>
<dbReference type="GO" id="GO:0005524">
    <property type="term" value="F:ATP binding"/>
    <property type="evidence" value="ECO:0007669"/>
    <property type="project" value="UniProtKB-KW"/>
</dbReference>
<keyword evidence="6 9" id="KW-0067">ATP-binding</keyword>
<name>A0A0M2Q0K7_PROHO</name>
<dbReference type="RefSeq" id="WP_017714709.1">
    <property type="nucleotide sequence ID" value="NZ_KB235944.1"/>
</dbReference>
<keyword evidence="12" id="KW-1185">Reference proteome</keyword>
<feature type="domain" description="Histidine kinase" evidence="10">
    <location>
        <begin position="165"/>
        <end position="390"/>
    </location>
</feature>
<dbReference type="PROSITE" id="PS50109">
    <property type="entry name" value="HIS_KIN"/>
    <property type="match status" value="1"/>
</dbReference>
<evidence type="ECO:0000256" key="8">
    <source>
        <dbReference type="ARBA" id="ARBA00023108"/>
    </source>
</evidence>
<dbReference type="SMART" id="SM01248">
    <property type="entry name" value="KaiB"/>
    <property type="match status" value="1"/>
</dbReference>
<dbReference type="Pfam" id="PF07689">
    <property type="entry name" value="KaiB"/>
    <property type="match status" value="1"/>
</dbReference>
<dbReference type="EMBL" id="AJTX02000003">
    <property type="protein sequence ID" value="KKJ00828.1"/>
    <property type="molecule type" value="Genomic_DNA"/>
</dbReference>
<evidence type="ECO:0000256" key="2">
    <source>
        <dbReference type="ARBA" id="ARBA00022553"/>
    </source>
</evidence>
<dbReference type="CDD" id="cd00075">
    <property type="entry name" value="HATPase"/>
    <property type="match status" value="1"/>
</dbReference>
<dbReference type="SUPFAM" id="SSF55874">
    <property type="entry name" value="ATPase domain of HSP90 chaperone/DNA topoisomerase II/histidine kinase"/>
    <property type="match status" value="1"/>
</dbReference>
<dbReference type="InterPro" id="IPR004358">
    <property type="entry name" value="Sig_transdc_His_kin-like_C"/>
</dbReference>
<evidence type="ECO:0000256" key="6">
    <source>
        <dbReference type="ARBA" id="ARBA00022840"/>
    </source>
</evidence>
<dbReference type="EC" id="2.7.13.3" evidence="9"/>
<evidence type="ECO:0000256" key="3">
    <source>
        <dbReference type="ARBA" id="ARBA00022679"/>
    </source>
</evidence>
<dbReference type="GO" id="GO:0007623">
    <property type="term" value="P:circadian rhythm"/>
    <property type="evidence" value="ECO:0007669"/>
    <property type="project" value="UniProtKB-UniRule"/>
</dbReference>
<comment type="subunit">
    <text evidence="9">Homooligomerizes. Interacts with KaiC. Participates in the KaiABC clock complex, whose core is composed of a KaiC homohexamer, 6 KaiB and up to 6 KaiA dimers. SasA and KaiB(fs) compete to bind to KaiC.</text>
</comment>
<dbReference type="InterPro" id="IPR036097">
    <property type="entry name" value="HisK_dim/P_sf"/>
</dbReference>
<dbReference type="FunFam" id="3.30.565.10:FF:000006">
    <property type="entry name" value="Sensor histidine kinase WalK"/>
    <property type="match status" value="1"/>
</dbReference>
<dbReference type="Gene3D" id="3.30.565.10">
    <property type="entry name" value="Histidine kinase-like ATPase, C-terminal domain"/>
    <property type="match status" value="1"/>
</dbReference>
<dbReference type="SMART" id="SM00388">
    <property type="entry name" value="HisKA"/>
    <property type="match status" value="1"/>
</dbReference>
<evidence type="ECO:0000256" key="7">
    <source>
        <dbReference type="ARBA" id="ARBA00023012"/>
    </source>
</evidence>
<dbReference type="PRINTS" id="PR00344">
    <property type="entry name" value="BCTRLSENSOR"/>
</dbReference>
<evidence type="ECO:0000313" key="11">
    <source>
        <dbReference type="EMBL" id="KKJ00828.1"/>
    </source>
</evidence>
<feature type="modified residue" description="Phosphohistidine; by autocatalysis" evidence="9">
    <location>
        <position position="168"/>
    </location>
</feature>
<evidence type="ECO:0000256" key="5">
    <source>
        <dbReference type="ARBA" id="ARBA00022777"/>
    </source>
</evidence>
<dbReference type="OrthoDB" id="9773956at2"/>
<dbReference type="InterPro" id="IPR050736">
    <property type="entry name" value="Sensor_HK_Regulatory"/>
</dbReference>
<dbReference type="STRING" id="317619.GCA_000332315_04638"/>
<keyword evidence="8 9" id="KW-0090">Biological rhythms</keyword>
<evidence type="ECO:0000256" key="9">
    <source>
        <dbReference type="HAMAP-Rule" id="MF_01837"/>
    </source>
</evidence>
<dbReference type="InterPro" id="IPR023527">
    <property type="entry name" value="Kinase_SasA"/>
</dbReference>
<dbReference type="Pfam" id="PF00512">
    <property type="entry name" value="HisKA"/>
    <property type="match status" value="1"/>
</dbReference>
<keyword evidence="3 9" id="KW-0808">Transferase</keyword>